<dbReference type="Gene3D" id="3.40.50.720">
    <property type="entry name" value="NAD(P)-binding Rossmann-like Domain"/>
    <property type="match status" value="1"/>
</dbReference>
<keyword evidence="3" id="KW-1185">Reference proteome</keyword>
<proteinExistence type="predicted"/>
<gene>
    <name evidence="2" type="ORF">H4R34_001414</name>
</gene>
<comment type="caution">
    <text evidence="2">The sequence shown here is derived from an EMBL/GenBank/DDBJ whole genome shotgun (WGS) entry which is preliminary data.</text>
</comment>
<reference evidence="2" key="1">
    <citation type="submission" date="2022-07" db="EMBL/GenBank/DDBJ databases">
        <title>Phylogenomic reconstructions and comparative analyses of Kickxellomycotina fungi.</title>
        <authorList>
            <person name="Reynolds N.K."/>
            <person name="Stajich J.E."/>
            <person name="Barry K."/>
            <person name="Grigoriev I.V."/>
            <person name="Crous P."/>
            <person name="Smith M.E."/>
        </authorList>
    </citation>
    <scope>NUCLEOTIDE SEQUENCE</scope>
    <source>
        <strain evidence="2">RSA 567</strain>
    </source>
</reference>
<protein>
    <recommendedName>
        <fullName evidence="1">RmlD-like substrate binding domain-containing protein</fullName>
    </recommendedName>
</protein>
<evidence type="ECO:0000313" key="2">
    <source>
        <dbReference type="EMBL" id="KAJ1983214.1"/>
    </source>
</evidence>
<dbReference type="InterPro" id="IPR036291">
    <property type="entry name" value="NAD(P)-bd_dom_sf"/>
</dbReference>
<dbReference type="PANTHER" id="PTHR10491">
    <property type="entry name" value="DTDP-4-DEHYDRORHAMNOSE REDUCTASE"/>
    <property type="match status" value="1"/>
</dbReference>
<dbReference type="InterPro" id="IPR029903">
    <property type="entry name" value="RmlD-like-bd"/>
</dbReference>
<dbReference type="GO" id="GO:0006556">
    <property type="term" value="P:S-adenosylmethionine biosynthetic process"/>
    <property type="evidence" value="ECO:0007669"/>
    <property type="project" value="TreeGrafter"/>
</dbReference>
<feature type="domain" description="RmlD-like substrate binding" evidence="1">
    <location>
        <begin position="5"/>
        <end position="324"/>
    </location>
</feature>
<organism evidence="2 3">
    <name type="scientific">Dimargaris verticillata</name>
    <dbReference type="NCBI Taxonomy" id="2761393"/>
    <lineage>
        <taxon>Eukaryota</taxon>
        <taxon>Fungi</taxon>
        <taxon>Fungi incertae sedis</taxon>
        <taxon>Zoopagomycota</taxon>
        <taxon>Kickxellomycotina</taxon>
        <taxon>Dimargaritomycetes</taxon>
        <taxon>Dimargaritales</taxon>
        <taxon>Dimargaritaceae</taxon>
        <taxon>Dimargaris</taxon>
    </lineage>
</organism>
<dbReference type="OrthoDB" id="6235964at2759"/>
<dbReference type="InterPro" id="IPR005913">
    <property type="entry name" value="dTDP_dehydrorham_reduct"/>
</dbReference>
<dbReference type="GO" id="GO:0048269">
    <property type="term" value="C:methionine adenosyltransferase complex"/>
    <property type="evidence" value="ECO:0007669"/>
    <property type="project" value="TreeGrafter"/>
</dbReference>
<evidence type="ECO:0000259" key="1">
    <source>
        <dbReference type="Pfam" id="PF04321"/>
    </source>
</evidence>
<dbReference type="PANTHER" id="PTHR10491:SF4">
    <property type="entry name" value="METHIONINE ADENOSYLTRANSFERASE 2 SUBUNIT BETA"/>
    <property type="match status" value="1"/>
</dbReference>
<accession>A0A9W8B5I9</accession>
<dbReference type="Pfam" id="PF04321">
    <property type="entry name" value="RmlD_sub_bind"/>
    <property type="match status" value="1"/>
</dbReference>
<dbReference type="Proteomes" id="UP001151582">
    <property type="component" value="Unassembled WGS sequence"/>
</dbReference>
<dbReference type="SUPFAM" id="SSF51735">
    <property type="entry name" value="NAD(P)-binding Rossmann-fold domains"/>
    <property type="match status" value="1"/>
</dbReference>
<dbReference type="EMBL" id="JANBQB010000065">
    <property type="protein sequence ID" value="KAJ1983214.1"/>
    <property type="molecule type" value="Genomic_DNA"/>
</dbReference>
<dbReference type="GO" id="GO:0048270">
    <property type="term" value="F:methionine adenosyltransferase regulator activity"/>
    <property type="evidence" value="ECO:0007669"/>
    <property type="project" value="TreeGrafter"/>
</dbReference>
<dbReference type="AlphaFoldDB" id="A0A9W8B5I9"/>
<evidence type="ECO:0000313" key="3">
    <source>
        <dbReference type="Proteomes" id="UP001151582"/>
    </source>
</evidence>
<name>A0A9W8B5I9_9FUNG</name>
<sequence length="343" mass="37951">MSPFKVLVTGGSGLLGRALMDKLHTSTSWQVRGTAYSRKGPDLIQVDLKDEQHLAELLADYQPDVVINSVAERRPDVAETDTIGTQLLNVELPRRLAAWACAEPKAVTLIHISTDYVFDGRDPPYDVHDTPNPLNFYGNASMVYRVEALGHYCIDSKLEGEQALLATYPNAIVLRVPVLYGRVEFNAESAVNVLVDVVQNSEKVVSMDDFSARYPTNVADVARVCRDMVKRALEAPTSALHGVFHYSAPERFTKYQMCRKFASVELAVVSTMPNPLELAAMDECFAEILELSTDHIHPVSKAPEDAQATRPIDCQFATHALAQAGIDCGVGQPFKAWWRAYLQ</sequence>
<dbReference type="CDD" id="cd05254">
    <property type="entry name" value="dTDP_HR_like_SDR_e"/>
    <property type="match status" value="1"/>
</dbReference>